<evidence type="ECO:0000256" key="3">
    <source>
        <dbReference type="ARBA" id="ARBA00022679"/>
    </source>
</evidence>
<evidence type="ECO:0000256" key="7">
    <source>
        <dbReference type="ARBA" id="ARBA00051538"/>
    </source>
</evidence>
<accession>A0A4S3KZ94</accession>
<dbReference type="InterPro" id="IPR016181">
    <property type="entry name" value="Acyl_CoA_acyltransferase"/>
</dbReference>
<dbReference type="GO" id="GO:0005737">
    <property type="term" value="C:cytoplasm"/>
    <property type="evidence" value="ECO:0007669"/>
    <property type="project" value="UniProtKB-SubCell"/>
</dbReference>
<comment type="function">
    <text evidence="8 15">Functions in the N-end rule pathway of protein degradation where it conjugates Leu, Phe and, less efficiently, Met from aminoacyl-tRNAs to the N-termini of proteins containing an N-terminal arginine or lysine.</text>
</comment>
<dbReference type="SUPFAM" id="SSF55729">
    <property type="entry name" value="Acyl-CoA N-acyltransferases (Nat)"/>
    <property type="match status" value="1"/>
</dbReference>
<evidence type="ECO:0000256" key="1">
    <source>
        <dbReference type="ARBA" id="ARBA00004496"/>
    </source>
</evidence>
<gene>
    <name evidence="15" type="primary">aat</name>
    <name evidence="16" type="ORF">EDC25_11543</name>
</gene>
<comment type="catalytic activity">
    <reaction evidence="5 15">
        <text>L-phenylalanyl-tRNA(Phe) + an N-terminal L-alpha-aminoacyl-[protein] = an N-terminal L-phenylalanyl-L-alpha-aminoacyl-[protein] + tRNA(Phe)</text>
        <dbReference type="Rhea" id="RHEA:43632"/>
        <dbReference type="Rhea" id="RHEA-COMP:9668"/>
        <dbReference type="Rhea" id="RHEA-COMP:9699"/>
        <dbReference type="Rhea" id="RHEA-COMP:10636"/>
        <dbReference type="Rhea" id="RHEA-COMP:10637"/>
        <dbReference type="ChEBI" id="CHEBI:78442"/>
        <dbReference type="ChEBI" id="CHEBI:78531"/>
        <dbReference type="ChEBI" id="CHEBI:78597"/>
        <dbReference type="ChEBI" id="CHEBI:83561"/>
        <dbReference type="EC" id="2.3.2.6"/>
    </reaction>
</comment>
<evidence type="ECO:0000256" key="8">
    <source>
        <dbReference type="ARBA" id="ARBA00054043"/>
    </source>
</evidence>
<dbReference type="Proteomes" id="UP000294599">
    <property type="component" value="Unassembled WGS sequence"/>
</dbReference>
<keyword evidence="3 15" id="KW-0808">Transferase</keyword>
<reference evidence="16 17" key="1">
    <citation type="submission" date="2019-03" db="EMBL/GenBank/DDBJ databases">
        <title>Genomic Encyclopedia of Type Strains, Phase IV (KMG-IV): sequencing the most valuable type-strain genomes for metagenomic binning, comparative biology and taxonomic classification.</title>
        <authorList>
            <person name="Goeker M."/>
        </authorList>
    </citation>
    <scope>NUCLEOTIDE SEQUENCE [LARGE SCALE GENOMIC DNA]</scope>
    <source>
        <strain evidence="16 17">DSM 21944</strain>
    </source>
</reference>
<evidence type="ECO:0000256" key="12">
    <source>
        <dbReference type="ARBA" id="ARBA00077136"/>
    </source>
</evidence>
<comment type="similarity">
    <text evidence="9 15">Belongs to the L/F-transferase family.</text>
</comment>
<dbReference type="Gene3D" id="3.30.70.3550">
    <property type="entry name" value="Leucyl/phenylalanyl-tRNA-protein transferase, N-terminal domain"/>
    <property type="match status" value="1"/>
</dbReference>
<evidence type="ECO:0000256" key="5">
    <source>
        <dbReference type="ARBA" id="ARBA00050607"/>
    </source>
</evidence>
<evidence type="ECO:0000256" key="15">
    <source>
        <dbReference type="HAMAP-Rule" id="MF_00688"/>
    </source>
</evidence>
<keyword evidence="2 15" id="KW-0963">Cytoplasm</keyword>
<evidence type="ECO:0000313" key="16">
    <source>
        <dbReference type="EMBL" id="TCS96355.1"/>
    </source>
</evidence>
<dbReference type="FunFam" id="3.30.70.3550:FF:000001">
    <property type="entry name" value="Leucyl/phenylalanyl-tRNA--protein transferase"/>
    <property type="match status" value="1"/>
</dbReference>
<dbReference type="PANTHER" id="PTHR30098:SF2">
    <property type="entry name" value="LEUCYL_PHENYLALANYL-TRNA--PROTEIN TRANSFERASE"/>
    <property type="match status" value="1"/>
</dbReference>
<evidence type="ECO:0000256" key="13">
    <source>
        <dbReference type="ARBA" id="ARBA00077165"/>
    </source>
</evidence>
<evidence type="ECO:0000256" key="14">
    <source>
        <dbReference type="ARBA" id="ARBA00083640"/>
    </source>
</evidence>
<protein>
    <recommendedName>
        <fullName evidence="11 15">Leucyl/phenylalanyl-tRNA--protein transferase</fullName>
        <ecNumber evidence="10 15">2.3.2.6</ecNumber>
    </recommendedName>
    <alternativeName>
        <fullName evidence="12 15">L/F-transferase</fullName>
    </alternativeName>
    <alternativeName>
        <fullName evidence="13 15">Leucyltransferase</fullName>
    </alternativeName>
    <alternativeName>
        <fullName evidence="14 15">Phenyalanyltransferase</fullName>
    </alternativeName>
</protein>
<organism evidence="16 17">
    <name type="scientific">Pseudofulvimonas gallinarii</name>
    <dbReference type="NCBI Taxonomy" id="634155"/>
    <lineage>
        <taxon>Bacteria</taxon>
        <taxon>Pseudomonadati</taxon>
        <taxon>Pseudomonadota</taxon>
        <taxon>Gammaproteobacteria</taxon>
        <taxon>Lysobacterales</taxon>
        <taxon>Rhodanobacteraceae</taxon>
        <taxon>Pseudofulvimonas</taxon>
    </lineage>
</organism>
<dbReference type="RefSeq" id="WP_123522261.1">
    <property type="nucleotide sequence ID" value="NZ_JBHLWF010000012.1"/>
</dbReference>
<dbReference type="OrthoDB" id="9790282at2"/>
<dbReference type="GO" id="GO:0030163">
    <property type="term" value="P:protein catabolic process"/>
    <property type="evidence" value="ECO:0007669"/>
    <property type="project" value="UniProtKB-UniRule"/>
</dbReference>
<dbReference type="NCBIfam" id="TIGR00667">
    <property type="entry name" value="aat"/>
    <property type="match status" value="1"/>
</dbReference>
<dbReference type="EC" id="2.3.2.6" evidence="10 15"/>
<dbReference type="InterPro" id="IPR004616">
    <property type="entry name" value="Leu/Phe-tRNA_Trfase"/>
</dbReference>
<evidence type="ECO:0000256" key="2">
    <source>
        <dbReference type="ARBA" id="ARBA00022490"/>
    </source>
</evidence>
<dbReference type="Pfam" id="PF03588">
    <property type="entry name" value="Leu_Phe_trans"/>
    <property type="match status" value="1"/>
</dbReference>
<dbReference type="PANTHER" id="PTHR30098">
    <property type="entry name" value="LEUCYL/PHENYLALANYL-TRNA--PROTEIN TRANSFERASE"/>
    <property type="match status" value="1"/>
</dbReference>
<evidence type="ECO:0000256" key="4">
    <source>
        <dbReference type="ARBA" id="ARBA00023315"/>
    </source>
</evidence>
<proteinExistence type="inferred from homology"/>
<dbReference type="InterPro" id="IPR042221">
    <property type="entry name" value="Leu/Phe-tRNA_Trfase_N"/>
</dbReference>
<evidence type="ECO:0000313" key="17">
    <source>
        <dbReference type="Proteomes" id="UP000294599"/>
    </source>
</evidence>
<evidence type="ECO:0000256" key="11">
    <source>
        <dbReference type="ARBA" id="ARBA00074372"/>
    </source>
</evidence>
<evidence type="ECO:0000256" key="9">
    <source>
        <dbReference type="ARBA" id="ARBA00061535"/>
    </source>
</evidence>
<dbReference type="Gene3D" id="3.40.630.70">
    <property type="entry name" value="Leucyl/phenylalanyl-tRNA-protein transferase, C-terminal domain"/>
    <property type="match status" value="1"/>
</dbReference>
<dbReference type="EMBL" id="SMAF01000015">
    <property type="protein sequence ID" value="TCS96355.1"/>
    <property type="molecule type" value="Genomic_DNA"/>
</dbReference>
<keyword evidence="4 15" id="KW-0012">Acyltransferase</keyword>
<dbReference type="HAMAP" id="MF_00688">
    <property type="entry name" value="Leu_Phe_trans"/>
    <property type="match status" value="1"/>
</dbReference>
<comment type="catalytic activity">
    <reaction evidence="6 15">
        <text>N-terminal L-arginyl-[protein] + L-leucyl-tRNA(Leu) = N-terminal L-leucyl-L-arginyl-[protein] + tRNA(Leu) + H(+)</text>
        <dbReference type="Rhea" id="RHEA:50416"/>
        <dbReference type="Rhea" id="RHEA-COMP:9613"/>
        <dbReference type="Rhea" id="RHEA-COMP:9622"/>
        <dbReference type="Rhea" id="RHEA-COMP:12672"/>
        <dbReference type="Rhea" id="RHEA-COMP:12673"/>
        <dbReference type="ChEBI" id="CHEBI:15378"/>
        <dbReference type="ChEBI" id="CHEBI:64719"/>
        <dbReference type="ChEBI" id="CHEBI:78442"/>
        <dbReference type="ChEBI" id="CHEBI:78494"/>
        <dbReference type="ChEBI" id="CHEBI:133044"/>
        <dbReference type="EC" id="2.3.2.6"/>
    </reaction>
</comment>
<evidence type="ECO:0000256" key="10">
    <source>
        <dbReference type="ARBA" id="ARBA00066767"/>
    </source>
</evidence>
<sequence length="247" mass="27725">MHLTELDDDPASPFPPVERALREPDGLLAWGGDLSVPRLLNAYRHGCFPWFSEGQPLLWWAPDPRMVLPSDGFHVSRSLRRFLRRSDWTLRADCRFDAVISHCADTPRRGQDGTWILPSMATAYRRMHARGHAHSVEVYDRDDCLVGGIYGIAIGRMFFGESMFSLSDNGSKVALLGLCRFLHRNAMPMLDCQMHTAHLESLGARTLPRERFIRESRALCALPGPPGSWQDGFGHVTAAGLSDSEPR</sequence>
<name>A0A4S3KZ94_9GAMM</name>
<keyword evidence="17" id="KW-1185">Reference proteome</keyword>
<dbReference type="GO" id="GO:0008914">
    <property type="term" value="F:leucyl-tRNA--protein transferase activity"/>
    <property type="evidence" value="ECO:0007669"/>
    <property type="project" value="UniProtKB-UniRule"/>
</dbReference>
<comment type="subcellular location">
    <subcellularLocation>
        <location evidence="1 15">Cytoplasm</location>
    </subcellularLocation>
</comment>
<dbReference type="InterPro" id="IPR042203">
    <property type="entry name" value="Leu/Phe-tRNA_Trfase_C"/>
</dbReference>
<comment type="caution">
    <text evidence="16">The sequence shown here is derived from an EMBL/GenBank/DDBJ whole genome shotgun (WGS) entry which is preliminary data.</text>
</comment>
<comment type="catalytic activity">
    <reaction evidence="7 15">
        <text>N-terminal L-lysyl-[protein] + L-leucyl-tRNA(Leu) = N-terminal L-leucyl-L-lysyl-[protein] + tRNA(Leu) + H(+)</text>
        <dbReference type="Rhea" id="RHEA:12340"/>
        <dbReference type="Rhea" id="RHEA-COMP:9613"/>
        <dbReference type="Rhea" id="RHEA-COMP:9622"/>
        <dbReference type="Rhea" id="RHEA-COMP:12670"/>
        <dbReference type="Rhea" id="RHEA-COMP:12671"/>
        <dbReference type="ChEBI" id="CHEBI:15378"/>
        <dbReference type="ChEBI" id="CHEBI:65249"/>
        <dbReference type="ChEBI" id="CHEBI:78442"/>
        <dbReference type="ChEBI" id="CHEBI:78494"/>
        <dbReference type="ChEBI" id="CHEBI:133043"/>
        <dbReference type="EC" id="2.3.2.6"/>
    </reaction>
</comment>
<evidence type="ECO:0000256" key="6">
    <source>
        <dbReference type="ARBA" id="ARBA00050652"/>
    </source>
</evidence>
<dbReference type="AlphaFoldDB" id="A0A4S3KZ94"/>